<keyword evidence="2" id="KW-1185">Reference proteome</keyword>
<reference evidence="1 2" key="1">
    <citation type="submission" date="2013-11" db="EMBL/GenBank/DDBJ databases">
        <title>The Genome Sequence of Phytophthora parasitica P1569.</title>
        <authorList>
            <consortium name="The Broad Institute Genomics Platform"/>
            <person name="Russ C."/>
            <person name="Tyler B."/>
            <person name="Panabieres F."/>
            <person name="Shan W."/>
            <person name="Tripathy S."/>
            <person name="Grunwald N."/>
            <person name="Machado M."/>
            <person name="Johnson C.S."/>
            <person name="Arredondo F."/>
            <person name="Hong C."/>
            <person name="Coffey M."/>
            <person name="Young S.K."/>
            <person name="Zeng Q."/>
            <person name="Gargeya S."/>
            <person name="Fitzgerald M."/>
            <person name="Abouelleil A."/>
            <person name="Alvarado L."/>
            <person name="Chapman S.B."/>
            <person name="Gainer-Dewar J."/>
            <person name="Goldberg J."/>
            <person name="Griggs A."/>
            <person name="Gujja S."/>
            <person name="Hansen M."/>
            <person name="Howarth C."/>
            <person name="Imamovic A."/>
            <person name="Ireland A."/>
            <person name="Larimer J."/>
            <person name="McCowan C."/>
            <person name="Murphy C."/>
            <person name="Pearson M."/>
            <person name="Poon T.W."/>
            <person name="Priest M."/>
            <person name="Roberts A."/>
            <person name="Saif S."/>
            <person name="Shea T."/>
            <person name="Sykes S."/>
            <person name="Wortman J."/>
            <person name="Nusbaum C."/>
            <person name="Birren B."/>
        </authorList>
    </citation>
    <scope>NUCLEOTIDE SEQUENCE [LARGE SCALE GENOMIC DNA]</scope>
    <source>
        <strain evidence="1 2">P1569</strain>
    </source>
</reference>
<dbReference type="AlphaFoldDB" id="V9FVI7"/>
<gene>
    <name evidence="1" type="ORF">F443_02460</name>
</gene>
<dbReference type="eggNOG" id="ENOG502S8VP">
    <property type="taxonomic scope" value="Eukaryota"/>
</dbReference>
<protein>
    <submittedName>
        <fullName evidence="1">Uncharacterized protein</fullName>
    </submittedName>
</protein>
<organism evidence="1 2">
    <name type="scientific">Phytophthora nicotianae P1569</name>
    <dbReference type="NCBI Taxonomy" id="1317065"/>
    <lineage>
        <taxon>Eukaryota</taxon>
        <taxon>Sar</taxon>
        <taxon>Stramenopiles</taxon>
        <taxon>Oomycota</taxon>
        <taxon>Peronosporomycetes</taxon>
        <taxon>Peronosporales</taxon>
        <taxon>Peronosporaceae</taxon>
        <taxon>Phytophthora</taxon>
    </lineage>
</organism>
<dbReference type="EMBL" id="ANIZ01000439">
    <property type="protein sequence ID" value="ETI54788.1"/>
    <property type="molecule type" value="Genomic_DNA"/>
</dbReference>
<evidence type="ECO:0000313" key="2">
    <source>
        <dbReference type="Proteomes" id="UP000018721"/>
    </source>
</evidence>
<name>V9FVI7_PHYNI</name>
<dbReference type="Proteomes" id="UP000018721">
    <property type="component" value="Unassembled WGS sequence"/>
</dbReference>
<proteinExistence type="predicted"/>
<accession>V9FVI7</accession>
<sequence length="193" mass="22533">MGVCTFFRDMWDLLRRPFEDCKSYCDVLDPYYYSKTSPGVRRNPPKFDRACWENDLKYDFSLSRPPPSFQSSSSGRMQFTLSRSRSQSRSASVLHEEEEEQQVQFLFYGGSDISTPVSVGKLCSSGYRSDVICTPMRLVSQPPRISHEIPCFFSPRDTPMMSPMSAPIYSPHLFQINEQRWRLRPRHNGRYLK</sequence>
<dbReference type="HOGENOM" id="CLU_1317721_0_0_1"/>
<evidence type="ECO:0000313" key="1">
    <source>
        <dbReference type="EMBL" id="ETI54788.1"/>
    </source>
</evidence>
<comment type="caution">
    <text evidence="1">The sequence shown here is derived from an EMBL/GenBank/DDBJ whole genome shotgun (WGS) entry which is preliminary data.</text>
</comment>
<dbReference type="OrthoDB" id="94639at2759"/>